<protein>
    <submittedName>
        <fullName evidence="5">Uncharacterized protein</fullName>
    </submittedName>
</protein>
<evidence type="ECO:0000256" key="1">
    <source>
        <dbReference type="ARBA" id="ARBA00022737"/>
    </source>
</evidence>
<feature type="repeat" description="ANK" evidence="3">
    <location>
        <begin position="355"/>
        <end position="387"/>
    </location>
</feature>
<evidence type="ECO:0000313" key="5">
    <source>
        <dbReference type="EMBL" id="KAK6511315.1"/>
    </source>
</evidence>
<keyword evidence="2 3" id="KW-0040">ANK repeat</keyword>
<keyword evidence="6" id="KW-1185">Reference proteome</keyword>
<organism evidence="5 6">
    <name type="scientific">Arthrobotrys musiformis</name>
    <dbReference type="NCBI Taxonomy" id="47236"/>
    <lineage>
        <taxon>Eukaryota</taxon>
        <taxon>Fungi</taxon>
        <taxon>Dikarya</taxon>
        <taxon>Ascomycota</taxon>
        <taxon>Pezizomycotina</taxon>
        <taxon>Orbiliomycetes</taxon>
        <taxon>Orbiliales</taxon>
        <taxon>Orbiliaceae</taxon>
        <taxon>Arthrobotrys</taxon>
    </lineage>
</organism>
<name>A0AAV9WNM3_9PEZI</name>
<reference evidence="5 6" key="1">
    <citation type="submission" date="2023-08" db="EMBL/GenBank/DDBJ databases">
        <authorList>
            <person name="Palmer J.M."/>
        </authorList>
    </citation>
    <scope>NUCLEOTIDE SEQUENCE [LARGE SCALE GENOMIC DNA]</scope>
    <source>
        <strain evidence="5 6">TWF481</strain>
    </source>
</reference>
<feature type="region of interest" description="Disordered" evidence="4">
    <location>
        <begin position="1"/>
        <end position="52"/>
    </location>
</feature>
<feature type="repeat" description="ANK" evidence="3">
    <location>
        <begin position="307"/>
        <end position="339"/>
    </location>
</feature>
<dbReference type="PANTHER" id="PTHR24198:SF165">
    <property type="entry name" value="ANKYRIN REPEAT-CONTAINING PROTEIN-RELATED"/>
    <property type="match status" value="1"/>
</dbReference>
<feature type="repeat" description="ANK" evidence="3">
    <location>
        <begin position="173"/>
        <end position="205"/>
    </location>
</feature>
<feature type="repeat" description="ANK" evidence="3">
    <location>
        <begin position="388"/>
        <end position="420"/>
    </location>
</feature>
<dbReference type="SUPFAM" id="SSF48403">
    <property type="entry name" value="Ankyrin repeat"/>
    <property type="match status" value="2"/>
</dbReference>
<dbReference type="SMART" id="SM00248">
    <property type="entry name" value="ANK"/>
    <property type="match status" value="12"/>
</dbReference>
<gene>
    <name evidence="5" type="ORF">TWF481_000236</name>
</gene>
<feature type="repeat" description="ANK" evidence="3">
    <location>
        <begin position="272"/>
        <end position="304"/>
    </location>
</feature>
<dbReference type="PROSITE" id="PS50297">
    <property type="entry name" value="ANK_REP_REGION"/>
    <property type="match status" value="7"/>
</dbReference>
<sequence>MDASSATGSNGGPPNGLFDYPLSRIETLPPTYDETSSQGRSSSERFGRGAPPSFDEVASLSSLPLPIGAEDRFWLSKFGLSLTSTDPPVLEIIRSKERPSSGSFDLGPIHEAALRNDYTLIKPLELIGAWTHIDERSASRKKTALHCACQNGCLEFAKELVAAGADIQTQTLLRDTPLSLAAGSGNIELVQYLLTNGCELKKFENGSVSPLCAALASKRQDMALYLLNNGAGVYGWSMGSNTVLHHALRNGMVDMANILLDKGAHPGMPNEKHIRPIHIAAAKGYSGILRRLIVLGADVYPPNQGAEWFQAIHFAADAGHRDAVSILLEAKADVNAKTAWKSFGYSHPKCEGERWGSTPLHLAVMRGYVDVVWLLLKNGAEVNERRWDMRTPLVVAVQCGYKDIAKFLLENKAKTDIVGMERRAAVHVAVERGDAEMLELLLDFKADVNAKMWRSWTPLHVAAERGQLECAKLLVSRGAKINATGEDGETAVDIAEGEGFGELAEFLVKKGGKGGKAYKSFKLSVHYGWKSPEWSKYSHVKKS</sequence>
<dbReference type="InterPro" id="IPR002110">
    <property type="entry name" value="Ankyrin_rpt"/>
</dbReference>
<evidence type="ECO:0000256" key="2">
    <source>
        <dbReference type="ARBA" id="ARBA00023043"/>
    </source>
</evidence>
<dbReference type="Gene3D" id="1.25.40.20">
    <property type="entry name" value="Ankyrin repeat-containing domain"/>
    <property type="match status" value="3"/>
</dbReference>
<accession>A0AAV9WNM3</accession>
<evidence type="ECO:0000313" key="6">
    <source>
        <dbReference type="Proteomes" id="UP001370758"/>
    </source>
</evidence>
<dbReference type="PANTHER" id="PTHR24198">
    <property type="entry name" value="ANKYRIN REPEAT AND PROTEIN KINASE DOMAIN-CONTAINING PROTEIN"/>
    <property type="match status" value="1"/>
</dbReference>
<feature type="repeat" description="ANK" evidence="3">
    <location>
        <begin position="140"/>
        <end position="172"/>
    </location>
</feature>
<comment type="caution">
    <text evidence="5">The sequence shown here is derived from an EMBL/GenBank/DDBJ whole genome shotgun (WGS) entry which is preliminary data.</text>
</comment>
<dbReference type="Pfam" id="PF12796">
    <property type="entry name" value="Ank_2"/>
    <property type="match status" value="4"/>
</dbReference>
<dbReference type="PRINTS" id="PR01415">
    <property type="entry name" value="ANKYRIN"/>
</dbReference>
<feature type="repeat" description="ANK" evidence="3">
    <location>
        <begin position="454"/>
        <end position="486"/>
    </location>
</feature>
<dbReference type="EMBL" id="JAVHJL010000001">
    <property type="protein sequence ID" value="KAK6511315.1"/>
    <property type="molecule type" value="Genomic_DNA"/>
</dbReference>
<proteinExistence type="predicted"/>
<dbReference type="AlphaFoldDB" id="A0AAV9WNM3"/>
<feature type="repeat" description="ANK" evidence="3">
    <location>
        <begin position="239"/>
        <end position="271"/>
    </location>
</feature>
<evidence type="ECO:0000256" key="4">
    <source>
        <dbReference type="SAM" id="MobiDB-lite"/>
    </source>
</evidence>
<keyword evidence="1" id="KW-0677">Repeat</keyword>
<dbReference type="PROSITE" id="PS50088">
    <property type="entry name" value="ANK_REPEAT"/>
    <property type="match status" value="9"/>
</dbReference>
<dbReference type="InterPro" id="IPR036770">
    <property type="entry name" value="Ankyrin_rpt-contain_sf"/>
</dbReference>
<dbReference type="Proteomes" id="UP001370758">
    <property type="component" value="Unassembled WGS sequence"/>
</dbReference>
<feature type="repeat" description="ANK" evidence="3">
    <location>
        <begin position="421"/>
        <end position="453"/>
    </location>
</feature>
<evidence type="ECO:0000256" key="3">
    <source>
        <dbReference type="PROSITE-ProRule" id="PRU00023"/>
    </source>
</evidence>